<evidence type="ECO:0000259" key="6">
    <source>
        <dbReference type="PROSITE" id="PS51724"/>
    </source>
</evidence>
<sequence length="286" mass="31462">MDFNVLSTQNWSRAFNVWIEDIQVVCHPVVAAPQDIQHSLLRKIRTLVRYPSLVVMLFFTLHCTRPQAVPVTPLSEPAEPTEDSKEPVGGQVYAETGEASWYGGADGFAGRETASGEPFNPQELTCAHRTLPFGTRVEVRSLATNRKVILRVNDRGPFVKGRMLDVSEKAAHALGMQGVGTARVRIKSVDAQGRPAPLDADVLRGNPYTIQVAALRDPGNIQRLSQELLKVVGPVNLQEAQTKGGVTVKRVRVGSFDRLEDAQRTAEEIALLLKGRGLDPFITREH</sequence>
<dbReference type="Gene3D" id="3.30.70.1070">
    <property type="entry name" value="Sporulation related repeat"/>
    <property type="match status" value="1"/>
</dbReference>
<dbReference type="HAMAP" id="MF_02071">
    <property type="entry name" value="RlpA"/>
    <property type="match status" value="1"/>
</dbReference>
<dbReference type="SUPFAM" id="SSF50685">
    <property type="entry name" value="Barwin-like endoglucanases"/>
    <property type="match status" value="1"/>
</dbReference>
<evidence type="ECO:0000313" key="7">
    <source>
        <dbReference type="EMBL" id="BDU75875.1"/>
    </source>
</evidence>
<dbReference type="RefSeq" id="WP_243329358.1">
    <property type="nucleotide sequence ID" value="NZ_AP027081.1"/>
</dbReference>
<keyword evidence="3 4" id="KW-0961">Cell wall biogenesis/degradation</keyword>
<dbReference type="PANTHER" id="PTHR34183">
    <property type="entry name" value="ENDOLYTIC PEPTIDOGLYCAN TRANSGLYCOSYLASE RLPA"/>
    <property type="match status" value="1"/>
</dbReference>
<dbReference type="Pfam" id="PF03330">
    <property type="entry name" value="DPBB_1"/>
    <property type="match status" value="1"/>
</dbReference>
<keyword evidence="8" id="KW-1185">Reference proteome</keyword>
<evidence type="ECO:0000256" key="5">
    <source>
        <dbReference type="RuleBase" id="RU003495"/>
    </source>
</evidence>
<dbReference type="CDD" id="cd22268">
    <property type="entry name" value="DPBB_RlpA-like"/>
    <property type="match status" value="1"/>
</dbReference>
<dbReference type="EMBL" id="AP027081">
    <property type="protein sequence ID" value="BDU75875.1"/>
    <property type="molecule type" value="Genomic_DNA"/>
</dbReference>
<dbReference type="GO" id="GO:0071555">
    <property type="term" value="P:cell wall organization"/>
    <property type="evidence" value="ECO:0007669"/>
    <property type="project" value="UniProtKB-KW"/>
</dbReference>
<dbReference type="NCBIfam" id="TIGR00413">
    <property type="entry name" value="rlpA"/>
    <property type="match status" value="1"/>
</dbReference>
<proteinExistence type="inferred from homology"/>
<dbReference type="EC" id="4.2.2.-" evidence="4"/>
<reference evidence="7" key="1">
    <citation type="journal article" date="2023" name="Int. J. Syst. Evol. Microbiol.">
        <title>Mesoterricola silvestris gen. nov., sp. nov., Mesoterricola sediminis sp. nov., Geothrix oryzae sp. nov., Geothrix edaphica sp. nov., Geothrix rubra sp. nov., and Geothrix limicola sp. nov., six novel members of Acidobacteriota isolated from soils.</title>
        <authorList>
            <person name="Itoh H."/>
            <person name="Sugisawa Y."/>
            <person name="Mise K."/>
            <person name="Xu Z."/>
            <person name="Kuniyasu M."/>
            <person name="Ushijima N."/>
            <person name="Kawano K."/>
            <person name="Kobayashi E."/>
            <person name="Shiratori Y."/>
            <person name="Masuda Y."/>
            <person name="Senoo K."/>
        </authorList>
    </citation>
    <scope>NUCLEOTIDE SEQUENCE</scope>
    <source>
        <strain evidence="7">W786</strain>
    </source>
</reference>
<evidence type="ECO:0000256" key="2">
    <source>
        <dbReference type="ARBA" id="ARBA00023239"/>
    </source>
</evidence>
<comment type="function">
    <text evidence="4">Lytic transglycosylase with a strong preference for naked glycan strands that lack stem peptides.</text>
</comment>
<accession>A0AA48KCA9</accession>
<keyword evidence="2 4" id="KW-0456">Lyase</keyword>
<dbReference type="InterPro" id="IPR036908">
    <property type="entry name" value="RlpA-like_sf"/>
</dbReference>
<keyword evidence="1" id="KW-0732">Signal</keyword>
<organism evidence="7 8">
    <name type="scientific">Mesoterricola sediminis</name>
    <dbReference type="NCBI Taxonomy" id="2927980"/>
    <lineage>
        <taxon>Bacteria</taxon>
        <taxon>Pseudomonadati</taxon>
        <taxon>Acidobacteriota</taxon>
        <taxon>Holophagae</taxon>
        <taxon>Holophagales</taxon>
        <taxon>Holophagaceae</taxon>
        <taxon>Mesoterricola</taxon>
    </lineage>
</organism>
<dbReference type="SUPFAM" id="SSF110997">
    <property type="entry name" value="Sporulation related repeat"/>
    <property type="match status" value="1"/>
</dbReference>
<dbReference type="InterPro" id="IPR036680">
    <property type="entry name" value="SPOR-like_sf"/>
</dbReference>
<dbReference type="GO" id="GO:0000270">
    <property type="term" value="P:peptidoglycan metabolic process"/>
    <property type="evidence" value="ECO:0007669"/>
    <property type="project" value="UniProtKB-UniRule"/>
</dbReference>
<dbReference type="KEGG" id="msea:METESE_08330"/>
<dbReference type="Pfam" id="PF05036">
    <property type="entry name" value="SPOR"/>
    <property type="match status" value="1"/>
</dbReference>
<protein>
    <recommendedName>
        <fullName evidence="4">Probable endolytic peptidoglycan transglycosylase RlpA</fullName>
        <ecNumber evidence="4">4.2.2.-</ecNumber>
    </recommendedName>
</protein>
<dbReference type="PANTHER" id="PTHR34183:SF8">
    <property type="entry name" value="ENDOLYTIC PEPTIDOGLYCAN TRANSGLYCOSYLASE RLPA-RELATED"/>
    <property type="match status" value="1"/>
</dbReference>
<dbReference type="InterPro" id="IPR009009">
    <property type="entry name" value="RlpA-like_DPBB"/>
</dbReference>
<dbReference type="Proteomes" id="UP001228113">
    <property type="component" value="Chromosome"/>
</dbReference>
<evidence type="ECO:0000256" key="3">
    <source>
        <dbReference type="ARBA" id="ARBA00023316"/>
    </source>
</evidence>
<dbReference type="PROSITE" id="PS51724">
    <property type="entry name" value="SPOR"/>
    <property type="match status" value="1"/>
</dbReference>
<dbReference type="Gene3D" id="2.40.40.10">
    <property type="entry name" value="RlpA-like domain"/>
    <property type="match status" value="1"/>
</dbReference>
<evidence type="ECO:0000313" key="8">
    <source>
        <dbReference type="Proteomes" id="UP001228113"/>
    </source>
</evidence>
<gene>
    <name evidence="4" type="primary">rlpA</name>
    <name evidence="7" type="ORF">METESE_08330</name>
</gene>
<name>A0AA48KCA9_9BACT</name>
<comment type="similarity">
    <text evidence="4 5">Belongs to the RlpA family.</text>
</comment>
<dbReference type="InterPro" id="IPR034718">
    <property type="entry name" value="RlpA"/>
</dbReference>
<dbReference type="AlphaFoldDB" id="A0AA48KCA9"/>
<evidence type="ECO:0000256" key="1">
    <source>
        <dbReference type="ARBA" id="ARBA00022729"/>
    </source>
</evidence>
<dbReference type="InterPro" id="IPR007730">
    <property type="entry name" value="SPOR-like_dom"/>
</dbReference>
<dbReference type="GO" id="GO:0008932">
    <property type="term" value="F:lytic endotransglycosylase activity"/>
    <property type="evidence" value="ECO:0007669"/>
    <property type="project" value="UniProtKB-UniRule"/>
</dbReference>
<feature type="domain" description="SPOR" evidence="6">
    <location>
        <begin position="202"/>
        <end position="285"/>
    </location>
</feature>
<dbReference type="GO" id="GO:0042834">
    <property type="term" value="F:peptidoglycan binding"/>
    <property type="evidence" value="ECO:0007669"/>
    <property type="project" value="InterPro"/>
</dbReference>
<evidence type="ECO:0000256" key="4">
    <source>
        <dbReference type="HAMAP-Rule" id="MF_02071"/>
    </source>
</evidence>
<dbReference type="InterPro" id="IPR012997">
    <property type="entry name" value="RplA"/>
</dbReference>